<gene>
    <name evidence="6" type="primary">degS</name>
    <name evidence="6" type="ORF">G3R48_06505</name>
</gene>
<evidence type="ECO:0000256" key="1">
    <source>
        <dbReference type="ARBA" id="ARBA00010541"/>
    </source>
</evidence>
<keyword evidence="7" id="KW-1185">Reference proteome</keyword>
<evidence type="ECO:0000256" key="4">
    <source>
        <dbReference type="SAM" id="Phobius"/>
    </source>
</evidence>
<dbReference type="SMART" id="SM00228">
    <property type="entry name" value="PDZ"/>
    <property type="match status" value="1"/>
</dbReference>
<dbReference type="InterPro" id="IPR009003">
    <property type="entry name" value="Peptidase_S1_PA"/>
</dbReference>
<organism evidence="6 7">
    <name type="scientific">Shewanella intestini</name>
    <dbReference type="NCBI Taxonomy" id="2017544"/>
    <lineage>
        <taxon>Bacteria</taxon>
        <taxon>Pseudomonadati</taxon>
        <taxon>Pseudomonadota</taxon>
        <taxon>Gammaproteobacteria</taxon>
        <taxon>Alteromonadales</taxon>
        <taxon>Shewanellaceae</taxon>
        <taxon>Shewanella</taxon>
    </lineage>
</organism>
<dbReference type="Pfam" id="PF13180">
    <property type="entry name" value="PDZ_2"/>
    <property type="match status" value="1"/>
</dbReference>
<evidence type="ECO:0000313" key="6">
    <source>
        <dbReference type="EMBL" id="MBR9727636.1"/>
    </source>
</evidence>
<accession>A0ABS5I0T7</accession>
<keyword evidence="4" id="KW-0812">Transmembrane</keyword>
<dbReference type="PANTHER" id="PTHR43343:SF3">
    <property type="entry name" value="PROTEASE DO-LIKE 8, CHLOROPLASTIC"/>
    <property type="match status" value="1"/>
</dbReference>
<dbReference type="InterPro" id="IPR001940">
    <property type="entry name" value="Peptidase_S1C"/>
</dbReference>
<dbReference type="InterPro" id="IPR051201">
    <property type="entry name" value="Chloro_Bact_Ser_Proteases"/>
</dbReference>
<name>A0ABS5I0T7_9GAMM</name>
<dbReference type="Pfam" id="PF13365">
    <property type="entry name" value="Trypsin_2"/>
    <property type="match status" value="1"/>
</dbReference>
<dbReference type="Gene3D" id="2.30.42.10">
    <property type="match status" value="1"/>
</dbReference>
<feature type="domain" description="PDZ" evidence="5">
    <location>
        <begin position="254"/>
        <end position="345"/>
    </location>
</feature>
<keyword evidence="3" id="KW-0378">Hydrolase</keyword>
<dbReference type="PRINTS" id="PR00834">
    <property type="entry name" value="PROTEASES2C"/>
</dbReference>
<dbReference type="InterPro" id="IPR036034">
    <property type="entry name" value="PDZ_sf"/>
</dbReference>
<dbReference type="RefSeq" id="WP_153662136.1">
    <property type="nucleotide sequence ID" value="NZ_JAAIKR010000004.1"/>
</dbReference>
<dbReference type="Gene3D" id="2.40.10.10">
    <property type="entry name" value="Trypsin-like serine proteases"/>
    <property type="match status" value="2"/>
</dbReference>
<comment type="similarity">
    <text evidence="1">Belongs to the peptidase S1C family.</text>
</comment>
<evidence type="ECO:0000256" key="3">
    <source>
        <dbReference type="ARBA" id="ARBA00022801"/>
    </source>
</evidence>
<dbReference type="InterPro" id="IPR043504">
    <property type="entry name" value="Peptidase_S1_PA_chymotrypsin"/>
</dbReference>
<evidence type="ECO:0000313" key="7">
    <source>
        <dbReference type="Proteomes" id="UP000811844"/>
    </source>
</evidence>
<keyword evidence="4" id="KW-1133">Transmembrane helix</keyword>
<keyword evidence="4" id="KW-0472">Membrane</keyword>
<protein>
    <submittedName>
        <fullName evidence="6">Outer membrane-stress sensor serine endopeptidase DegS</fullName>
    </submittedName>
</protein>
<dbReference type="SUPFAM" id="SSF50156">
    <property type="entry name" value="PDZ domain-like"/>
    <property type="match status" value="1"/>
</dbReference>
<sequence>MNFKSSFLYIAKAVVFGLVMAAIFLTVTAYLNGGNFSSGFNNSTHRNDGLSFSTAVRRAAPAVVNIYSISIDKSRPINSGSLQELGSGVIMSKDGYIITNYHVVQQADEIIVALQDGRRFTSEVVGSDSETDLAVLKIEGDNLPLIPINLNHPALVGDVVLAIGNPYNIGQTITQGIISATGRSGLSSGYLDFLQTDAAINAGNSGGALVDTNGDLIGINTAAFTVNKQDGNNGISGISFAIPIKLAHSIMGKLIKNGRVIRGAIGFTGEAITPVIAQILNLPDLKGVAVTAIEPNGPAAKAQLKPRDVIIKYNNEIIPGTNLLMDRVAETKPGKQATLTILRNGKQQQLHVIVGEKKAAK</sequence>
<dbReference type="EMBL" id="JAAIKR010000004">
    <property type="protein sequence ID" value="MBR9727636.1"/>
    <property type="molecule type" value="Genomic_DNA"/>
</dbReference>
<feature type="transmembrane region" description="Helical" evidence="4">
    <location>
        <begin position="7"/>
        <end position="31"/>
    </location>
</feature>
<dbReference type="Proteomes" id="UP000811844">
    <property type="component" value="Unassembled WGS sequence"/>
</dbReference>
<evidence type="ECO:0000259" key="5">
    <source>
        <dbReference type="PROSITE" id="PS50106"/>
    </source>
</evidence>
<dbReference type="InterPro" id="IPR011783">
    <property type="entry name" value="Pept_S1C_DegS"/>
</dbReference>
<dbReference type="PANTHER" id="PTHR43343">
    <property type="entry name" value="PEPTIDASE S12"/>
    <property type="match status" value="1"/>
</dbReference>
<proteinExistence type="inferred from homology"/>
<reference evidence="6 7" key="1">
    <citation type="submission" date="2020-02" db="EMBL/GenBank/DDBJ databases">
        <title>Shewanella WXL01 sp. nov., a marine bacterium isolated from green algae in Luhuitou Fringing Reef (Northern South China Sea).</title>
        <authorList>
            <person name="Wang X."/>
        </authorList>
    </citation>
    <scope>NUCLEOTIDE SEQUENCE [LARGE SCALE GENOMIC DNA]</scope>
    <source>
        <strain evidence="6 7">MCCC 1A01895</strain>
    </source>
</reference>
<evidence type="ECO:0000256" key="2">
    <source>
        <dbReference type="ARBA" id="ARBA00022670"/>
    </source>
</evidence>
<keyword evidence="2" id="KW-0645">Protease</keyword>
<dbReference type="PROSITE" id="PS50106">
    <property type="entry name" value="PDZ"/>
    <property type="match status" value="1"/>
</dbReference>
<dbReference type="InterPro" id="IPR001478">
    <property type="entry name" value="PDZ"/>
</dbReference>
<dbReference type="NCBIfam" id="TIGR02038">
    <property type="entry name" value="protease_degS"/>
    <property type="match status" value="1"/>
</dbReference>
<comment type="caution">
    <text evidence="6">The sequence shown here is derived from an EMBL/GenBank/DDBJ whole genome shotgun (WGS) entry which is preliminary data.</text>
</comment>
<dbReference type="SUPFAM" id="SSF50494">
    <property type="entry name" value="Trypsin-like serine proteases"/>
    <property type="match status" value="1"/>
</dbReference>